<feature type="repeat" description="ANK" evidence="3">
    <location>
        <begin position="271"/>
        <end position="303"/>
    </location>
</feature>
<feature type="repeat" description="ANK" evidence="3">
    <location>
        <begin position="705"/>
        <end position="737"/>
    </location>
</feature>
<feature type="repeat" description="ANK" evidence="3">
    <location>
        <begin position="738"/>
        <end position="770"/>
    </location>
</feature>
<keyword evidence="5" id="KW-0418">Kinase</keyword>
<feature type="repeat" description="ANK" evidence="3">
    <location>
        <begin position="515"/>
        <end position="547"/>
    </location>
</feature>
<dbReference type="PROSITE" id="PS50088">
    <property type="entry name" value="ANK_REPEAT"/>
    <property type="match status" value="9"/>
</dbReference>
<evidence type="ECO:0000256" key="3">
    <source>
        <dbReference type="PROSITE-ProRule" id="PRU00023"/>
    </source>
</evidence>
<comment type="caution">
    <text evidence="5">The sequence shown here is derived from an EMBL/GenBank/DDBJ whole genome shotgun (WGS) entry which is preliminary data.</text>
</comment>
<protein>
    <submittedName>
        <fullName evidence="5">Tkl protein kinase</fullName>
    </submittedName>
</protein>
<feature type="repeat" description="ANK" evidence="3">
    <location>
        <begin position="771"/>
        <end position="803"/>
    </location>
</feature>
<feature type="compositionally biased region" description="Polar residues" evidence="4">
    <location>
        <begin position="169"/>
        <end position="182"/>
    </location>
</feature>
<name>A0AAV3ZQV0_9GAST</name>
<evidence type="ECO:0000313" key="5">
    <source>
        <dbReference type="EMBL" id="GFN96969.1"/>
    </source>
</evidence>
<gene>
    <name evidence="5" type="ORF">PoB_002347500</name>
</gene>
<feature type="compositionally biased region" description="Basic and acidic residues" evidence="4">
    <location>
        <begin position="91"/>
        <end position="100"/>
    </location>
</feature>
<keyword evidence="6" id="KW-1185">Reference proteome</keyword>
<dbReference type="GO" id="GO:0016301">
    <property type="term" value="F:kinase activity"/>
    <property type="evidence" value="ECO:0007669"/>
    <property type="project" value="UniProtKB-KW"/>
</dbReference>
<feature type="repeat" description="ANK" evidence="3">
    <location>
        <begin position="548"/>
        <end position="580"/>
    </location>
</feature>
<dbReference type="PRINTS" id="PR01415">
    <property type="entry name" value="ANKYRIN"/>
</dbReference>
<dbReference type="InterPro" id="IPR002110">
    <property type="entry name" value="Ankyrin_rpt"/>
</dbReference>
<dbReference type="Pfam" id="PF12796">
    <property type="entry name" value="Ank_2"/>
    <property type="match status" value="5"/>
</dbReference>
<accession>A0AAV3ZQV0</accession>
<evidence type="ECO:0000313" key="6">
    <source>
        <dbReference type="Proteomes" id="UP000735302"/>
    </source>
</evidence>
<reference evidence="5 6" key="1">
    <citation type="journal article" date="2021" name="Elife">
        <title>Chloroplast acquisition without the gene transfer in kleptoplastic sea slugs, Plakobranchus ocellatus.</title>
        <authorList>
            <person name="Maeda T."/>
            <person name="Takahashi S."/>
            <person name="Yoshida T."/>
            <person name="Shimamura S."/>
            <person name="Takaki Y."/>
            <person name="Nagai Y."/>
            <person name="Toyoda A."/>
            <person name="Suzuki Y."/>
            <person name="Arimoto A."/>
            <person name="Ishii H."/>
            <person name="Satoh N."/>
            <person name="Nishiyama T."/>
            <person name="Hasebe M."/>
            <person name="Maruyama T."/>
            <person name="Minagawa J."/>
            <person name="Obokata J."/>
            <person name="Shigenobu S."/>
        </authorList>
    </citation>
    <scope>NUCLEOTIDE SEQUENCE [LARGE SCALE GENOMIC DNA]</scope>
</reference>
<dbReference type="EMBL" id="BLXT01002711">
    <property type="protein sequence ID" value="GFN96969.1"/>
    <property type="molecule type" value="Genomic_DNA"/>
</dbReference>
<dbReference type="Proteomes" id="UP000735302">
    <property type="component" value="Unassembled WGS sequence"/>
</dbReference>
<evidence type="ECO:0000256" key="2">
    <source>
        <dbReference type="ARBA" id="ARBA00023043"/>
    </source>
</evidence>
<sequence>MKRQKAPGNDGITTDVMKIEEPEVIKYMTKVYNYVLKKIRLGETCGNSPSIKKDIAYINENYVNIIENICKGAPARKHTDNQISDKSTNNSDKKKDPGDRLRWVGRLDIRKDNKWTKRCTEWQPRSERGDRGRLEARWMNDIWRIAAEGTRSEKIDGVYRGPHPAVDGQSLQVTNSKEMNTRGSRKRQMEKNENTEQSYGKKLLPTDDVRLAQAVVSGDISAVTNLLQNKTFEYTKFDMRTVFLKAVEGGKKRIVQLLFNHGVDISGSSKTGSLALIAAAGRGYFDIVKMIVRMGVGVDGQDQDGKTALMMAVEKSCCSSLISYLMDECEADADLQDSAGNTALMLAVKLWDYGTVQLLMGSKGFSCDTKVKNNAGETLLDMAAQNGSTELLKCLLHSQNEGIPALHHAVGQNKPGLVKQLIELDPTCVNGYCDQEEPTLAAVMVGVGADEWDGTIHCSCEMLDLLLQAGVHLVALHSCGLSPLMLAASAGFEDGVLKLLCHEAEVDQRASRHENSQTALMFAAEKGHSRIVDLLLQAGASPDKEDENGDTALRLAINGGCKDCMKSLLKHVANLAMMDLKLMEETGVLHVLIEVEDRWEQLFEPTILGNILCMAIKSNSKQLVVSLLKFGVDVNASYEYDSTYPLMLAMKDIDMLRLLLDRGADVNVRKGLTDYTALMQAAIGGKVPQVKLLIQYNADLYIEAHGQNAITLASLNRGYKVIETLLDGGMDVNHVTSTGKTALYYALSLKNFVGAKTLIQRGANVNITNSEGSTALMNAVRKCTSNFAELLIKHGADINAQDENGDTALFHALRHSITREDKVSLLLKHGADYNHVNLQSKTPLMVAARFCHANVMKLLLSYGSNINAQDNDSNTALHEAVQYSKDVEKLKLLVGHGADMNIANIMYEVPLMLAVNTLKSDSIKTLIELGAGLYFPNSRFITSVWHNDLDRMLERCNRLGPDGAEFSTCLKCLEILLEAGCPLHGTRSSNRSIFLNTCISADARKTVFLLLKSGIEPNLLDLSSLPPGFPISYIVDAVSTGSYNASPLCTAILFARAEIVSFFAQACFFHQRDVKMLQHPTVMDKLEKLFGSWSHKTVSPMEELSPINWSLRTWSKLTISRAVGFSRDREERVRALPLPQAMRDEFLFRNINLPVGFDASCPSSPSSGLGLDFRD</sequence>
<keyword evidence="5" id="KW-0808">Transferase</keyword>
<evidence type="ECO:0000256" key="4">
    <source>
        <dbReference type="SAM" id="MobiDB-lite"/>
    </source>
</evidence>
<keyword evidence="1" id="KW-0677">Repeat</keyword>
<keyword evidence="2 3" id="KW-0040">ANK repeat</keyword>
<feature type="repeat" description="ANK" evidence="3">
    <location>
        <begin position="839"/>
        <end position="871"/>
    </location>
</feature>
<feature type="region of interest" description="Disordered" evidence="4">
    <location>
        <begin position="76"/>
        <end position="100"/>
    </location>
</feature>
<dbReference type="PANTHER" id="PTHR24198">
    <property type="entry name" value="ANKYRIN REPEAT AND PROTEIN KINASE DOMAIN-CONTAINING PROTEIN"/>
    <property type="match status" value="1"/>
</dbReference>
<organism evidence="5 6">
    <name type="scientific">Plakobranchus ocellatus</name>
    <dbReference type="NCBI Taxonomy" id="259542"/>
    <lineage>
        <taxon>Eukaryota</taxon>
        <taxon>Metazoa</taxon>
        <taxon>Spiralia</taxon>
        <taxon>Lophotrochozoa</taxon>
        <taxon>Mollusca</taxon>
        <taxon>Gastropoda</taxon>
        <taxon>Heterobranchia</taxon>
        <taxon>Euthyneura</taxon>
        <taxon>Panpulmonata</taxon>
        <taxon>Sacoglossa</taxon>
        <taxon>Placobranchoidea</taxon>
        <taxon>Plakobranchidae</taxon>
        <taxon>Plakobranchus</taxon>
    </lineage>
</organism>
<proteinExistence type="predicted"/>
<dbReference type="PROSITE" id="PS50297">
    <property type="entry name" value="ANK_REP_REGION"/>
    <property type="match status" value="5"/>
</dbReference>
<dbReference type="AlphaFoldDB" id="A0AAV3ZQV0"/>
<feature type="repeat" description="ANK" evidence="3">
    <location>
        <begin position="804"/>
        <end position="838"/>
    </location>
</feature>
<dbReference type="SUPFAM" id="SSF48403">
    <property type="entry name" value="Ankyrin repeat"/>
    <property type="match status" value="2"/>
</dbReference>
<dbReference type="PANTHER" id="PTHR24198:SF165">
    <property type="entry name" value="ANKYRIN REPEAT-CONTAINING PROTEIN-RELATED"/>
    <property type="match status" value="1"/>
</dbReference>
<dbReference type="InterPro" id="IPR036770">
    <property type="entry name" value="Ankyrin_rpt-contain_sf"/>
</dbReference>
<dbReference type="SMART" id="SM00248">
    <property type="entry name" value="ANK"/>
    <property type="match status" value="21"/>
</dbReference>
<dbReference type="Pfam" id="PF00023">
    <property type="entry name" value="Ank"/>
    <property type="match status" value="1"/>
</dbReference>
<feature type="repeat" description="ANK" evidence="3">
    <location>
        <begin position="872"/>
        <end position="905"/>
    </location>
</feature>
<evidence type="ECO:0000256" key="1">
    <source>
        <dbReference type="ARBA" id="ARBA00022737"/>
    </source>
</evidence>
<feature type="region of interest" description="Disordered" evidence="4">
    <location>
        <begin position="162"/>
        <end position="199"/>
    </location>
</feature>
<dbReference type="Gene3D" id="1.25.40.20">
    <property type="entry name" value="Ankyrin repeat-containing domain"/>
    <property type="match status" value="5"/>
</dbReference>